<evidence type="ECO:0000313" key="10">
    <source>
        <dbReference type="EMBL" id="AFY80802.1"/>
    </source>
</evidence>
<dbReference type="Gene3D" id="3.30.450.20">
    <property type="entry name" value="PAS domain"/>
    <property type="match status" value="2"/>
</dbReference>
<feature type="transmembrane region" description="Helical" evidence="7">
    <location>
        <begin position="346"/>
        <end position="368"/>
    </location>
</feature>
<dbReference type="InterPro" id="IPR018488">
    <property type="entry name" value="cNMP-bd_CS"/>
</dbReference>
<keyword evidence="4 7" id="KW-1133">Transmembrane helix</keyword>
<dbReference type="AlphaFoldDB" id="K9TD63"/>
<dbReference type="PROSITE" id="PS50042">
    <property type="entry name" value="CNMP_BINDING_3"/>
    <property type="match status" value="1"/>
</dbReference>
<dbReference type="Gene3D" id="2.60.120.10">
    <property type="entry name" value="Jelly Rolls"/>
    <property type="match status" value="1"/>
</dbReference>
<keyword evidence="6" id="KW-0175">Coiled coil</keyword>
<dbReference type="HOGENOM" id="CLU_000445_110_4_3"/>
<gene>
    <name evidence="10" type="ORF">Oscil6304_1075</name>
</gene>
<dbReference type="InterPro" id="IPR000595">
    <property type="entry name" value="cNMP-bd_dom"/>
</dbReference>
<dbReference type="FunCoup" id="K9TD63">
    <property type="interactions" value="122"/>
</dbReference>
<feature type="coiled-coil region" evidence="6">
    <location>
        <begin position="575"/>
        <end position="613"/>
    </location>
</feature>
<keyword evidence="5 7" id="KW-0472">Membrane</keyword>
<evidence type="ECO:0000256" key="5">
    <source>
        <dbReference type="ARBA" id="ARBA00023136"/>
    </source>
</evidence>
<feature type="domain" description="Cyclic nucleotide-binding" evidence="8">
    <location>
        <begin position="482"/>
        <end position="599"/>
    </location>
</feature>
<keyword evidence="2" id="KW-1003">Cell membrane</keyword>
<dbReference type="PROSITE" id="PS00889">
    <property type="entry name" value="CNMP_BINDING_2"/>
    <property type="match status" value="1"/>
</dbReference>
<dbReference type="EMBL" id="CP003607">
    <property type="protein sequence ID" value="AFY80802.1"/>
    <property type="molecule type" value="Genomic_DNA"/>
</dbReference>
<dbReference type="InterPro" id="IPR003660">
    <property type="entry name" value="HAMP_dom"/>
</dbReference>
<dbReference type="InParanoid" id="K9TD63"/>
<dbReference type="SMART" id="SM00100">
    <property type="entry name" value="cNMP"/>
    <property type="match status" value="1"/>
</dbReference>
<evidence type="ECO:0000256" key="4">
    <source>
        <dbReference type="ARBA" id="ARBA00022989"/>
    </source>
</evidence>
<dbReference type="InterPro" id="IPR014710">
    <property type="entry name" value="RmlC-like_jellyroll"/>
</dbReference>
<dbReference type="Pfam" id="PF00672">
    <property type="entry name" value="HAMP"/>
    <property type="match status" value="1"/>
</dbReference>
<comment type="subcellular location">
    <subcellularLocation>
        <location evidence="1">Cell membrane</location>
        <topology evidence="1">Multi-pass membrane protein</topology>
    </subcellularLocation>
</comment>
<dbReference type="SUPFAM" id="SSF158472">
    <property type="entry name" value="HAMP domain-like"/>
    <property type="match status" value="1"/>
</dbReference>
<dbReference type="SMART" id="SM00304">
    <property type="entry name" value="HAMP"/>
    <property type="match status" value="1"/>
</dbReference>
<protein>
    <submittedName>
        <fullName evidence="10">HAMP domain-containing protein,cyclic nucleotide-binding protein,cache domain-containing protein</fullName>
    </submittedName>
</protein>
<dbReference type="CDD" id="cd12913">
    <property type="entry name" value="PDC1_MCP_like"/>
    <property type="match status" value="1"/>
</dbReference>
<keyword evidence="3 7" id="KW-0812">Transmembrane</keyword>
<evidence type="ECO:0000256" key="7">
    <source>
        <dbReference type="SAM" id="Phobius"/>
    </source>
</evidence>
<dbReference type="STRING" id="56110.Oscil6304_1075"/>
<evidence type="ECO:0000256" key="3">
    <source>
        <dbReference type="ARBA" id="ARBA00022692"/>
    </source>
</evidence>
<dbReference type="PANTHER" id="PTHR23011">
    <property type="entry name" value="CYCLIC NUCLEOTIDE-BINDING DOMAIN CONTAINING PROTEIN"/>
    <property type="match status" value="1"/>
</dbReference>
<dbReference type="Gene3D" id="6.10.340.10">
    <property type="match status" value="1"/>
</dbReference>
<dbReference type="CDD" id="cd00038">
    <property type="entry name" value="CAP_ED"/>
    <property type="match status" value="1"/>
</dbReference>
<evidence type="ECO:0000259" key="9">
    <source>
        <dbReference type="PROSITE" id="PS50885"/>
    </source>
</evidence>
<evidence type="ECO:0000256" key="1">
    <source>
        <dbReference type="ARBA" id="ARBA00004651"/>
    </source>
</evidence>
<dbReference type="SUPFAM" id="SSF51206">
    <property type="entry name" value="cAMP-binding domain-like"/>
    <property type="match status" value="1"/>
</dbReference>
<dbReference type="PRINTS" id="PR00103">
    <property type="entry name" value="CAMPKINASE"/>
</dbReference>
<dbReference type="InterPro" id="IPR033479">
    <property type="entry name" value="dCache_1"/>
</dbReference>
<evidence type="ECO:0000313" key="11">
    <source>
        <dbReference type="Proteomes" id="UP000010367"/>
    </source>
</evidence>
<dbReference type="Proteomes" id="UP000010367">
    <property type="component" value="Chromosome"/>
</dbReference>
<dbReference type="GO" id="GO:0007165">
    <property type="term" value="P:signal transduction"/>
    <property type="evidence" value="ECO:0007669"/>
    <property type="project" value="InterPro"/>
</dbReference>
<proteinExistence type="predicted"/>
<dbReference type="eggNOG" id="COG5000">
    <property type="taxonomic scope" value="Bacteria"/>
</dbReference>
<reference evidence="10 11" key="1">
    <citation type="submission" date="2012-06" db="EMBL/GenBank/DDBJ databases">
        <title>Finished chromosome of genome of Oscillatoria acuminata PCC 6304.</title>
        <authorList>
            <consortium name="US DOE Joint Genome Institute"/>
            <person name="Gugger M."/>
            <person name="Coursin T."/>
            <person name="Rippka R."/>
            <person name="Tandeau De Marsac N."/>
            <person name="Huntemann M."/>
            <person name="Wei C.-L."/>
            <person name="Han J."/>
            <person name="Detter J.C."/>
            <person name="Han C."/>
            <person name="Tapia R."/>
            <person name="Davenport K."/>
            <person name="Daligault H."/>
            <person name="Erkkila T."/>
            <person name="Gu W."/>
            <person name="Munk A.C.C."/>
            <person name="Teshima H."/>
            <person name="Xu Y."/>
            <person name="Chain P."/>
            <person name="Chen A."/>
            <person name="Krypides N."/>
            <person name="Mavromatis K."/>
            <person name="Markowitz V."/>
            <person name="Szeto E."/>
            <person name="Ivanova N."/>
            <person name="Mikhailova N."/>
            <person name="Ovchinnikova G."/>
            <person name="Pagani I."/>
            <person name="Pati A."/>
            <person name="Goodwin L."/>
            <person name="Peters L."/>
            <person name="Pitluck S."/>
            <person name="Woyke T."/>
            <person name="Kerfeld C."/>
        </authorList>
    </citation>
    <scope>NUCLEOTIDE SEQUENCE [LARGE SCALE GENOMIC DNA]</scope>
    <source>
        <strain evidence="10 11">PCC 6304</strain>
    </source>
</reference>
<dbReference type="RefSeq" id="WP_015147452.1">
    <property type="nucleotide sequence ID" value="NC_019693.1"/>
</dbReference>
<dbReference type="InterPro" id="IPR018490">
    <property type="entry name" value="cNMP-bd_dom_sf"/>
</dbReference>
<dbReference type="Pfam" id="PF00027">
    <property type="entry name" value="cNMP_binding"/>
    <property type="match status" value="1"/>
</dbReference>
<accession>K9TD63</accession>
<dbReference type="GO" id="GO:0005886">
    <property type="term" value="C:plasma membrane"/>
    <property type="evidence" value="ECO:0007669"/>
    <property type="project" value="UniProtKB-SubCell"/>
</dbReference>
<organism evidence="10 11">
    <name type="scientific">Oscillatoria acuminata PCC 6304</name>
    <dbReference type="NCBI Taxonomy" id="56110"/>
    <lineage>
        <taxon>Bacteria</taxon>
        <taxon>Bacillati</taxon>
        <taxon>Cyanobacteriota</taxon>
        <taxon>Cyanophyceae</taxon>
        <taxon>Oscillatoriophycideae</taxon>
        <taxon>Oscillatoriales</taxon>
        <taxon>Oscillatoriaceae</taxon>
        <taxon>Oscillatoria</taxon>
    </lineage>
</organism>
<keyword evidence="11" id="KW-1185">Reference proteome</keyword>
<dbReference type="eggNOG" id="COG0664">
    <property type="taxonomic scope" value="Bacteria"/>
</dbReference>
<feature type="domain" description="HAMP" evidence="9">
    <location>
        <begin position="365"/>
        <end position="420"/>
    </location>
</feature>
<dbReference type="PANTHER" id="PTHR23011:SF28">
    <property type="entry name" value="CYCLIC NUCLEOTIDE-BINDING DOMAIN CONTAINING PROTEIN"/>
    <property type="match status" value="1"/>
</dbReference>
<dbReference type="CDD" id="cd06225">
    <property type="entry name" value="HAMP"/>
    <property type="match status" value="1"/>
</dbReference>
<evidence type="ECO:0000256" key="2">
    <source>
        <dbReference type="ARBA" id="ARBA00022475"/>
    </source>
</evidence>
<name>K9TD63_9CYAN</name>
<feature type="transmembrane region" description="Helical" evidence="7">
    <location>
        <begin position="7"/>
        <end position="28"/>
    </location>
</feature>
<evidence type="ECO:0000256" key="6">
    <source>
        <dbReference type="SAM" id="Coils"/>
    </source>
</evidence>
<evidence type="ECO:0000259" key="8">
    <source>
        <dbReference type="PROSITE" id="PS50042"/>
    </source>
</evidence>
<dbReference type="Pfam" id="PF02743">
    <property type="entry name" value="dCache_1"/>
    <property type="match status" value="1"/>
</dbReference>
<sequence>MVSIRKVLPALIVFPIFIAVGVTGWLSFRSGQQSVEMLVRKLGQEVSDRIESEVAAYMEQPQVLHELTLAAIRSGNLNVNNLQQIERYLWHQIRWNDSISSSFYGNESGEFIEINLTNDRNPVLRIREQETGPVSKTYQLDDQGNRLGEISVGEFDPRVRPWYRKAQATGEMTWSPIYRFAFQDSVLGIAAAAPVYGPGETLQGVFGIDIFLDELSNFLSNLEISPAGAAFIVERSGAIVASSVEENLFVEGENRPTDPLGNSNRLWAIESINPTIQGTARELLAQFNSLDTIQTPQNFKFSLDGKMQWVAVNSLQDDRGLDWLIVVIVPEADFMGYIYQNTRNTVVLSLVALVVATLLGIAIAKWLIQPILRLSATAHDIELGNFDPNSLTEVTNRSDEVGQLARIFQDMANKIYAREQGFKDQLSLLQTETDKAKKAMLLTQMSDSSYFQQLLIKSKRTRSKAEEFKKIDIAELLQKVSYFQSFSDAEIQRLIEMGYRKILYPGEYVCREDEPGDAFYIILEGSVEIFVEKIDKFLTNLGVGTFFGELSLLLGIPRTATVRTREDTVLFVLDREGLQKLLRNYKDLAEQIAQALHEHKAELESRKELLQKMGLLDDEEGFNQNPLGWIRNRMSTLFGL</sequence>
<dbReference type="KEGG" id="oac:Oscil6304_1075"/>
<dbReference type="OrthoDB" id="436222at2"/>
<dbReference type="PROSITE" id="PS50885">
    <property type="entry name" value="HAMP"/>
    <property type="match status" value="1"/>
</dbReference>